<dbReference type="Gene3D" id="3.40.50.2000">
    <property type="entry name" value="Glycogen Phosphorylase B"/>
    <property type="match status" value="2"/>
</dbReference>
<evidence type="ECO:0000256" key="2">
    <source>
        <dbReference type="ARBA" id="ARBA00022676"/>
    </source>
</evidence>
<dbReference type="PANTHER" id="PTHR48050:SF13">
    <property type="entry name" value="STEROL 3-BETA-GLUCOSYLTRANSFERASE UGT80A2"/>
    <property type="match status" value="1"/>
</dbReference>
<evidence type="ECO:0000256" key="3">
    <source>
        <dbReference type="ARBA" id="ARBA00022679"/>
    </source>
</evidence>
<name>A0ABN6Y219_9MICO</name>
<evidence type="ECO:0000259" key="5">
    <source>
        <dbReference type="Pfam" id="PF21036"/>
    </source>
</evidence>
<evidence type="ECO:0000313" key="6">
    <source>
        <dbReference type="EMBL" id="BDZ51374.1"/>
    </source>
</evidence>
<evidence type="ECO:0000313" key="7">
    <source>
        <dbReference type="Proteomes" id="UP001321486"/>
    </source>
</evidence>
<dbReference type="InterPro" id="IPR002213">
    <property type="entry name" value="UDP_glucos_trans"/>
</dbReference>
<dbReference type="Proteomes" id="UP001321486">
    <property type="component" value="Chromosome"/>
</dbReference>
<comment type="similarity">
    <text evidence="1">Belongs to the glycosyltransferase 28 family.</text>
</comment>
<dbReference type="Pfam" id="PF06722">
    <property type="entry name" value="EryCIII-like_C"/>
    <property type="match status" value="1"/>
</dbReference>
<dbReference type="EMBL" id="AP027732">
    <property type="protein sequence ID" value="BDZ51374.1"/>
    <property type="molecule type" value="Genomic_DNA"/>
</dbReference>
<keyword evidence="7" id="KW-1185">Reference proteome</keyword>
<feature type="domain" description="Erythromycin biosynthesis protein CIII-like C-terminal" evidence="4">
    <location>
        <begin position="262"/>
        <end position="370"/>
    </location>
</feature>
<keyword evidence="3 6" id="KW-0808">Transferase</keyword>
<sequence>MRLLLSAVPAHGHVLPLAPLARAALSRGHDVAILTSAGLRATLEHELPGIELLPAGPMPDVVFAEVSRRTGKDALAGEDPSAVAEFFAGIRVDLTVDEALAAARAWRPDVIVADACDFVGPLVAASLGVPWHLLAFGPAMPDEVTTPMREVVASRYAARGLTPAAPLSYLDPCPPSLQIPEWLPPASRVAIRPEAYRGGSSRGPTAGFDARDDTDRIVVTLGTVFSQPDLLEAIIAGFDLDSVSVVATLGVLPGVTPPADTDAVRYVTFVPLSELLADADVVVSAGGAGTVLAALANGLPLVLLPQGADQPLNAARAEATGAALVVHDPSAVGPAVERLRHDRRFRAAAQRVASEIAAMPDPVAVVDSLIPVGIQ</sequence>
<dbReference type="PANTHER" id="PTHR48050">
    <property type="entry name" value="STEROL 3-BETA-GLUCOSYLTRANSFERASE"/>
    <property type="match status" value="1"/>
</dbReference>
<dbReference type="InterPro" id="IPR050426">
    <property type="entry name" value="Glycosyltransferase_28"/>
</dbReference>
<feature type="domain" description="Erythromycin biosynthesis protein CIII-like N-terminal" evidence="5">
    <location>
        <begin position="81"/>
        <end position="222"/>
    </location>
</feature>
<organism evidence="6 7">
    <name type="scientific">Frondihabitans sucicola</name>
    <dbReference type="NCBI Taxonomy" id="1268041"/>
    <lineage>
        <taxon>Bacteria</taxon>
        <taxon>Bacillati</taxon>
        <taxon>Actinomycetota</taxon>
        <taxon>Actinomycetes</taxon>
        <taxon>Micrococcales</taxon>
        <taxon>Microbacteriaceae</taxon>
        <taxon>Frondihabitans</taxon>
    </lineage>
</organism>
<dbReference type="InterPro" id="IPR048284">
    <property type="entry name" value="EryCIII-like_N"/>
</dbReference>
<gene>
    <name evidence="6" type="ORF">GCM10025867_36150</name>
</gene>
<dbReference type="Pfam" id="PF21036">
    <property type="entry name" value="EryCIII-like_N"/>
    <property type="match status" value="1"/>
</dbReference>
<dbReference type="InterPro" id="IPR010610">
    <property type="entry name" value="EryCIII-like_C"/>
</dbReference>
<accession>A0ABN6Y219</accession>
<dbReference type="GO" id="GO:0016740">
    <property type="term" value="F:transferase activity"/>
    <property type="evidence" value="ECO:0007669"/>
    <property type="project" value="UniProtKB-KW"/>
</dbReference>
<dbReference type="SUPFAM" id="SSF53756">
    <property type="entry name" value="UDP-Glycosyltransferase/glycogen phosphorylase"/>
    <property type="match status" value="1"/>
</dbReference>
<dbReference type="RefSeq" id="WP_286344149.1">
    <property type="nucleotide sequence ID" value="NZ_AP027732.1"/>
</dbReference>
<evidence type="ECO:0000256" key="1">
    <source>
        <dbReference type="ARBA" id="ARBA00006962"/>
    </source>
</evidence>
<evidence type="ECO:0000259" key="4">
    <source>
        <dbReference type="Pfam" id="PF06722"/>
    </source>
</evidence>
<reference evidence="7" key="1">
    <citation type="journal article" date="2019" name="Int. J. Syst. Evol. Microbiol.">
        <title>The Global Catalogue of Microorganisms (GCM) 10K type strain sequencing project: providing services to taxonomists for standard genome sequencing and annotation.</title>
        <authorList>
            <consortium name="The Broad Institute Genomics Platform"/>
            <consortium name="The Broad Institute Genome Sequencing Center for Infectious Disease"/>
            <person name="Wu L."/>
            <person name="Ma J."/>
        </authorList>
    </citation>
    <scope>NUCLEOTIDE SEQUENCE [LARGE SCALE GENOMIC DNA]</scope>
    <source>
        <strain evidence="7">NBRC 108728</strain>
    </source>
</reference>
<proteinExistence type="inferred from homology"/>
<keyword evidence="2" id="KW-0328">Glycosyltransferase</keyword>
<dbReference type="CDD" id="cd03784">
    <property type="entry name" value="GT1_Gtf-like"/>
    <property type="match status" value="1"/>
</dbReference>
<protein>
    <submittedName>
        <fullName evidence="6">Glycosyl transferase</fullName>
    </submittedName>
</protein>